<comment type="caution">
    <text evidence="15">The sequence shown here is derived from an EMBL/GenBank/DDBJ whole genome shotgun (WGS) entry which is preliminary data.</text>
</comment>
<dbReference type="SMART" id="SM00667">
    <property type="entry name" value="LisH"/>
    <property type="match status" value="1"/>
</dbReference>
<evidence type="ECO:0000256" key="2">
    <source>
        <dbReference type="ARBA" id="ARBA00004463"/>
    </source>
</evidence>
<evidence type="ECO:0000313" key="16">
    <source>
        <dbReference type="Proteomes" id="UP000243579"/>
    </source>
</evidence>
<evidence type="ECO:0000256" key="1">
    <source>
        <dbReference type="ARBA" id="ARBA00004120"/>
    </source>
</evidence>
<keyword evidence="5" id="KW-0963">Cytoplasm</keyword>
<feature type="compositionally biased region" description="Polar residues" evidence="13">
    <location>
        <begin position="182"/>
        <end position="200"/>
    </location>
</feature>
<feature type="domain" description="FGFR1 oncogene partner (FOP) N-terminal dimerisation" evidence="14">
    <location>
        <begin position="51"/>
        <end position="115"/>
    </location>
</feature>
<evidence type="ECO:0000256" key="6">
    <source>
        <dbReference type="ARBA" id="ARBA00022794"/>
    </source>
</evidence>
<comment type="function">
    <text evidence="9">Involved in the biogenesis of cilia. Required for the recruitment of PLK1 to centrosomes and S phase progression.</text>
</comment>
<feature type="compositionally biased region" description="Polar residues" evidence="13">
    <location>
        <begin position="121"/>
        <end position="138"/>
    </location>
</feature>
<dbReference type="EMBL" id="JNBR01002250">
    <property type="protein sequence ID" value="OQR83251.1"/>
    <property type="molecule type" value="Genomic_DNA"/>
</dbReference>
<dbReference type="InterPro" id="IPR006594">
    <property type="entry name" value="LisH"/>
</dbReference>
<dbReference type="GO" id="GO:0030030">
    <property type="term" value="P:cell projection organization"/>
    <property type="evidence" value="ECO:0007669"/>
    <property type="project" value="UniProtKB-KW"/>
</dbReference>
<dbReference type="Gene3D" id="1.20.960.40">
    <property type="match status" value="1"/>
</dbReference>
<evidence type="ECO:0000259" key="14">
    <source>
        <dbReference type="Pfam" id="PF09398"/>
    </source>
</evidence>
<evidence type="ECO:0000256" key="4">
    <source>
        <dbReference type="ARBA" id="ARBA00005385"/>
    </source>
</evidence>
<evidence type="ECO:0000256" key="9">
    <source>
        <dbReference type="ARBA" id="ARBA00055043"/>
    </source>
</evidence>
<evidence type="ECO:0000313" key="15">
    <source>
        <dbReference type="EMBL" id="OQR83251.1"/>
    </source>
</evidence>
<dbReference type="STRING" id="1202772.A0A1V9YC06"/>
<keyword evidence="8" id="KW-0966">Cell projection</keyword>
<dbReference type="AlphaFoldDB" id="A0A1V9YC06"/>
<evidence type="ECO:0000256" key="3">
    <source>
        <dbReference type="ARBA" id="ARBA00004607"/>
    </source>
</evidence>
<proteinExistence type="inferred from homology"/>
<keyword evidence="16" id="KW-1185">Reference proteome</keyword>
<evidence type="ECO:0000256" key="10">
    <source>
        <dbReference type="ARBA" id="ARBA00070736"/>
    </source>
</evidence>
<evidence type="ECO:0000256" key="12">
    <source>
        <dbReference type="ARBA" id="ARBA00081996"/>
    </source>
</evidence>
<evidence type="ECO:0000256" key="8">
    <source>
        <dbReference type="ARBA" id="ARBA00023273"/>
    </source>
</evidence>
<comment type="subcellular location">
    <subcellularLocation>
        <location evidence="1">Cytoplasm</location>
        <location evidence="1">Cytoskeleton</location>
        <location evidence="1">Cilium basal body</location>
    </subcellularLocation>
    <subcellularLocation>
        <location evidence="3">Cytoplasm</location>
        <location evidence="3">Cytoskeleton</location>
        <location evidence="3">Microtubule organizing center</location>
        <location evidence="3">Centrosome</location>
        <location evidence="3">Centriolar satellite</location>
    </subcellularLocation>
    <subcellularLocation>
        <location evidence="2">Cytoplasmic granule</location>
    </subcellularLocation>
</comment>
<keyword evidence="6" id="KW-0970">Cilium biogenesis/degradation</keyword>
<comment type="similarity">
    <text evidence="4">Belongs to the CEP43 family.</text>
</comment>
<dbReference type="Proteomes" id="UP000243579">
    <property type="component" value="Unassembled WGS sequence"/>
</dbReference>
<name>A0A1V9YC06_ACHHY</name>
<accession>A0A1V9YC06</accession>
<feature type="region of interest" description="Disordered" evidence="13">
    <location>
        <begin position="181"/>
        <end position="200"/>
    </location>
</feature>
<dbReference type="Pfam" id="PF09398">
    <property type="entry name" value="FOP_dimer"/>
    <property type="match status" value="1"/>
</dbReference>
<evidence type="ECO:0000256" key="5">
    <source>
        <dbReference type="ARBA" id="ARBA00022490"/>
    </source>
</evidence>
<feature type="region of interest" description="Disordered" evidence="13">
    <location>
        <begin position="121"/>
        <end position="155"/>
    </location>
</feature>
<evidence type="ECO:0000256" key="7">
    <source>
        <dbReference type="ARBA" id="ARBA00023212"/>
    </source>
</evidence>
<gene>
    <name evidence="15" type="ORF">ACHHYP_14922</name>
</gene>
<keyword evidence="7" id="KW-0206">Cytoskeleton</keyword>
<dbReference type="OrthoDB" id="5970631at2759"/>
<dbReference type="PROSITE" id="PS50896">
    <property type="entry name" value="LISH"/>
    <property type="match status" value="1"/>
</dbReference>
<sequence length="200" mass="21926">MEETLSLADLKDALKETLEARGTLGPIKARLRAEIFQALDEGATKPKLSNENLIINELIREYLEYNGYRHTLSVFLPESGQPQERPFQRRFLAHELNITEDPRYNQVPLLYGIVTALQDAKASNQGDGSRNPATLRPSSTPPMEPSPQRLPASAVPAPASYFNSVKDAPATADSVVPASALSLETQPPLQRTLSFPCTDG</sequence>
<protein>
    <recommendedName>
        <fullName evidence="10">Centrosomal protein 20</fullName>
    </recommendedName>
    <alternativeName>
        <fullName evidence="11">FGFR1OP N-terminal-like protein</fullName>
    </alternativeName>
    <alternativeName>
        <fullName evidence="12">LisH domain-containing protein FOPNL</fullName>
    </alternativeName>
</protein>
<dbReference type="GO" id="GO:0005929">
    <property type="term" value="C:cilium"/>
    <property type="evidence" value="ECO:0007669"/>
    <property type="project" value="UniProtKB-ARBA"/>
</dbReference>
<dbReference type="InterPro" id="IPR018993">
    <property type="entry name" value="FOP_dimerisation-dom_N"/>
</dbReference>
<dbReference type="FunFam" id="1.20.960.40:FF:000002">
    <property type="entry name" value="LisH domain-containing protein FOPNL"/>
    <property type="match status" value="1"/>
</dbReference>
<dbReference type="GO" id="GO:0034451">
    <property type="term" value="C:centriolar satellite"/>
    <property type="evidence" value="ECO:0007669"/>
    <property type="project" value="UniProtKB-SubCell"/>
</dbReference>
<evidence type="ECO:0000256" key="13">
    <source>
        <dbReference type="SAM" id="MobiDB-lite"/>
    </source>
</evidence>
<dbReference type="PANTHER" id="PTHR15431:SF4">
    <property type="entry name" value="PROTEIN TONNEAU 1B"/>
    <property type="match status" value="1"/>
</dbReference>
<organism evidence="15 16">
    <name type="scientific">Achlya hypogyna</name>
    <name type="common">Oomycete</name>
    <name type="synonym">Protoachlya hypogyna</name>
    <dbReference type="NCBI Taxonomy" id="1202772"/>
    <lineage>
        <taxon>Eukaryota</taxon>
        <taxon>Sar</taxon>
        <taxon>Stramenopiles</taxon>
        <taxon>Oomycota</taxon>
        <taxon>Saprolegniomycetes</taxon>
        <taxon>Saprolegniales</taxon>
        <taxon>Achlyaceae</taxon>
        <taxon>Achlya</taxon>
    </lineage>
</organism>
<reference evidence="15 16" key="1">
    <citation type="journal article" date="2014" name="Genome Biol. Evol.">
        <title>The secreted proteins of Achlya hypogyna and Thraustotheca clavata identify the ancestral oomycete secretome and reveal gene acquisitions by horizontal gene transfer.</title>
        <authorList>
            <person name="Misner I."/>
            <person name="Blouin N."/>
            <person name="Leonard G."/>
            <person name="Richards T.A."/>
            <person name="Lane C.E."/>
        </authorList>
    </citation>
    <scope>NUCLEOTIDE SEQUENCE [LARGE SCALE GENOMIC DNA]</scope>
    <source>
        <strain evidence="15 16">ATCC 48635</strain>
    </source>
</reference>
<dbReference type="GO" id="GO:0034453">
    <property type="term" value="P:microtubule anchoring"/>
    <property type="evidence" value="ECO:0007669"/>
    <property type="project" value="InterPro"/>
</dbReference>
<dbReference type="PANTHER" id="PTHR15431">
    <property type="entry name" value="FGFR1 ONCOGENE PARTNER/LISH DOMAIN-CONTAINING PROTEIN"/>
    <property type="match status" value="1"/>
</dbReference>
<evidence type="ECO:0000256" key="11">
    <source>
        <dbReference type="ARBA" id="ARBA00076755"/>
    </source>
</evidence>